<feature type="compositionally biased region" description="Polar residues" evidence="9">
    <location>
        <begin position="579"/>
        <end position="597"/>
    </location>
</feature>
<evidence type="ECO:0000313" key="12">
    <source>
        <dbReference type="EMBL" id="KAA0717820.1"/>
    </source>
</evidence>
<dbReference type="GO" id="GO:0009100">
    <property type="term" value="P:glycoprotein metabolic process"/>
    <property type="evidence" value="ECO:0007669"/>
    <property type="project" value="TreeGrafter"/>
</dbReference>
<evidence type="ECO:0000256" key="6">
    <source>
        <dbReference type="ARBA" id="ARBA00066938"/>
    </source>
</evidence>
<comment type="caution">
    <text evidence="12">The sequence shown here is derived from an EMBL/GenBank/DDBJ whole genome shotgun (WGS) entry which is preliminary data.</text>
</comment>
<keyword evidence="1" id="KW-0378">Hydrolase</keyword>
<gene>
    <name evidence="12" type="ORF">E1301_Tti001586</name>
</gene>
<feature type="compositionally biased region" description="Basic and acidic residues" evidence="9">
    <location>
        <begin position="329"/>
        <end position="342"/>
    </location>
</feature>
<feature type="region of interest" description="Disordered" evidence="9">
    <location>
        <begin position="833"/>
        <end position="878"/>
    </location>
</feature>
<dbReference type="GO" id="GO:0102571">
    <property type="term" value="F:[protein]-3-O-(N-acetyl-D-glucosaminyl)-L-serine/L-threonine O-N-acetyl-alpha-D-glucosaminase activity"/>
    <property type="evidence" value="ECO:0007669"/>
    <property type="project" value="UniProtKB-EC"/>
</dbReference>
<feature type="region of interest" description="Disordered" evidence="9">
    <location>
        <begin position="251"/>
        <end position="670"/>
    </location>
</feature>
<evidence type="ECO:0000256" key="1">
    <source>
        <dbReference type="ARBA" id="ARBA00022801"/>
    </source>
</evidence>
<dbReference type="Gene3D" id="3.30.70.330">
    <property type="match status" value="1"/>
</dbReference>
<evidence type="ECO:0000259" key="11">
    <source>
        <dbReference type="PROSITE" id="PS52009"/>
    </source>
</evidence>
<dbReference type="InterPro" id="IPR012677">
    <property type="entry name" value="Nucleotide-bd_a/b_plait_sf"/>
</dbReference>
<protein>
    <recommendedName>
        <fullName evidence="6">protein O-GlcNAcase</fullName>
        <ecNumber evidence="6">3.2.1.169</ecNumber>
    </recommendedName>
    <alternativeName>
        <fullName evidence="3">Beta-N-acetylhexosaminidase</fullName>
    </alternativeName>
    <alternativeName>
        <fullName evidence="7">Beta-hexosaminidase</fullName>
    </alternativeName>
</protein>
<accession>A0A5A9P784</accession>
<dbReference type="EMBL" id="SOYY01000008">
    <property type="protein sequence ID" value="KAA0717820.1"/>
    <property type="molecule type" value="Genomic_DNA"/>
</dbReference>
<feature type="compositionally biased region" description="Polar residues" evidence="9">
    <location>
        <begin position="645"/>
        <end position="662"/>
    </location>
</feature>
<dbReference type="FunFam" id="3.20.20.80:FF:000009">
    <property type="entry name" value="O-GlcNAcase BT_4395"/>
    <property type="match status" value="1"/>
</dbReference>
<dbReference type="Pfam" id="PF07555">
    <property type="entry name" value="NAGidase"/>
    <property type="match status" value="1"/>
</dbReference>
<dbReference type="PROSITE" id="PS52009">
    <property type="entry name" value="GH84"/>
    <property type="match status" value="1"/>
</dbReference>
<name>A0A5A9P784_9TELE</name>
<evidence type="ECO:0000256" key="2">
    <source>
        <dbReference type="ARBA" id="ARBA00023295"/>
    </source>
</evidence>
<evidence type="ECO:0000256" key="7">
    <source>
        <dbReference type="ARBA" id="ARBA00076634"/>
    </source>
</evidence>
<feature type="domain" description="GH84" evidence="11">
    <location>
        <begin position="1052"/>
        <end position="1330"/>
    </location>
</feature>
<keyword evidence="2" id="KW-0326">Glycosidase</keyword>
<evidence type="ECO:0000256" key="5">
    <source>
        <dbReference type="ARBA" id="ARBA00052136"/>
    </source>
</evidence>
<feature type="compositionally biased region" description="Low complexity" evidence="9">
    <location>
        <begin position="631"/>
        <end position="642"/>
    </location>
</feature>
<comment type="catalytic activity">
    <reaction evidence="5">
        <text>3-O-(N-acetyl-beta-D-glucosaminyl)-L-threonyl-[protein] + H2O = L-threonyl-[protein] + N-acetyl-D-glucosamine</text>
        <dbReference type="Rhea" id="RHEA:48892"/>
        <dbReference type="Rhea" id="RHEA-COMP:11060"/>
        <dbReference type="Rhea" id="RHEA-COMP:12252"/>
        <dbReference type="ChEBI" id="CHEBI:15377"/>
        <dbReference type="ChEBI" id="CHEBI:30013"/>
        <dbReference type="ChEBI" id="CHEBI:90840"/>
        <dbReference type="ChEBI" id="CHEBI:506227"/>
        <dbReference type="EC" id="3.2.1.169"/>
    </reaction>
</comment>
<keyword evidence="8" id="KW-0694">RNA-binding</keyword>
<feature type="compositionally biased region" description="Low complexity" evidence="9">
    <location>
        <begin position="519"/>
        <end position="538"/>
    </location>
</feature>
<dbReference type="InterPro" id="IPR017853">
    <property type="entry name" value="GH"/>
</dbReference>
<keyword evidence="13" id="KW-1185">Reference proteome</keyword>
<proteinExistence type="predicted"/>
<feature type="compositionally biased region" description="Polar residues" evidence="9">
    <location>
        <begin position="313"/>
        <end position="328"/>
    </location>
</feature>
<dbReference type="SMART" id="SM00360">
    <property type="entry name" value="RRM"/>
    <property type="match status" value="1"/>
</dbReference>
<dbReference type="GO" id="GO:0003723">
    <property type="term" value="F:RNA binding"/>
    <property type="evidence" value="ECO:0007669"/>
    <property type="project" value="UniProtKB-UniRule"/>
</dbReference>
<dbReference type="PANTHER" id="PTHR13170:SF24">
    <property type="entry name" value="O-GLCNACASE"/>
    <property type="match status" value="1"/>
</dbReference>
<organism evidence="12 13">
    <name type="scientific">Triplophysa tibetana</name>
    <dbReference type="NCBI Taxonomy" id="1572043"/>
    <lineage>
        <taxon>Eukaryota</taxon>
        <taxon>Metazoa</taxon>
        <taxon>Chordata</taxon>
        <taxon>Craniata</taxon>
        <taxon>Vertebrata</taxon>
        <taxon>Euteleostomi</taxon>
        <taxon>Actinopterygii</taxon>
        <taxon>Neopterygii</taxon>
        <taxon>Teleostei</taxon>
        <taxon>Ostariophysi</taxon>
        <taxon>Cypriniformes</taxon>
        <taxon>Nemacheilidae</taxon>
        <taxon>Triplophysa</taxon>
    </lineage>
</organism>
<evidence type="ECO:0000259" key="10">
    <source>
        <dbReference type="PROSITE" id="PS50102"/>
    </source>
</evidence>
<dbReference type="GO" id="GO:0016231">
    <property type="term" value="F:beta-N-acetylglucosaminidase activity"/>
    <property type="evidence" value="ECO:0007669"/>
    <property type="project" value="TreeGrafter"/>
</dbReference>
<evidence type="ECO:0000256" key="4">
    <source>
        <dbReference type="ARBA" id="ARBA00050933"/>
    </source>
</evidence>
<feature type="compositionally biased region" description="Polar residues" evidence="9">
    <location>
        <begin position="539"/>
        <end position="562"/>
    </location>
</feature>
<sequence length="1832" mass="204567">MAARWGTGEEMLKACNTEIFSSINLEEAAMLQASFSGSCLEYHSLNNEGTLEALHGYLDASILSIFEDSPSAEVKSDIDEESEATLLTALTEILDNVDDENLSPFDTLPDSDLFSGQKGQEHSAPRKSLIHARHFPGKSLPRMQRASQQNSEGEEEDGDATFPTDVANIDLPSLDGFDWCLPVSLEQDGDGTSVTLGDLVKHMHPYCMTLCMEDEGGQEHLLPEGGIVLEVVDQGEHGEPILAIPDLSLRPSPHTNLVETEQRVPEKSIDKPQPKLKDVPEKATPHLEKEKVIVKLPKSKSCHSKKMKKQESIESSSGEQRVLRSSSTRFKEMPQNKRQQEQKRKKVTFSTSCSLEEPVRPKPERSTGLLTPEPQVEKEPIMTPQMDLAFIEPKPEDNHLEKSMEVELPSEQEPSTEQPAFCPNSETKPKPLSLQEYRLLRQQKKPDPVSKTEDNSTKWPTLPEAPKELPPIPCLPEPNPRDPRRLSAPVKVDHAPEVMPAWHPRGPAAPPTPEALLVPPASMMSSSKKTASSKLPAPTTCTSVDRSPSASPQKLPTETSTPAVVPSLKSPQKPPAPTSVPQNTIQTETSHPTSQTAPERALPLSTTSIGSHNNPTLKECVDRNPSAANAVEEMSVVPSEVSKQARPQKSESAATTQIQSLKPSAAVKRETEQVVLDPVTDQTKNTLSNCKKLTARSQPHVPPIAAQPFFSAQVQARVVELAEQMRMASSETQKPKNTTVELIQSFTSEIGIEASDLTSLLEQFEESQSKEEKSVPEVCGRAVAVGNSRMQKTTSRNLMDIRSPPPSKTEAVQDEDTDLDLLVALNPALHPRPDRVLLPGKDTDPGTPTAGLVPRLVPDPAPGPIHHPAGANIHTPVHTPDPGAVAALDPGPALLIHMDIHIGAVMEVLFFDSPNQRSGYHNSQSSTEELRRRKQKAIDERRIVYVGRIRGNMTRKELKDRFSYYGEIEECTVHFRENGDNYGFITYYNKKDAFDAIENGGMLREPNELPFDLCFGGRRQFCKSNYADLDSTREYEPVSAKGKFDALDFDTLLRQAQKNQKRILWTAMDNGTKKRAFQKQKWGLNTYLYAPKDDYKHRMFWREMYSVEEAEQLTTLITAAKEHGIEFIYAISPGLDITFSNQKEVSTLKRKLDQVSHFGCKSFALLFDDIDHNICPADKEVFSSFAHAQLSITNEIFQYLGEPDIFLFCPTEYCGTFCYPNVAQSPYLRTIGEKLLPGIEVLWTGPKVVSKDITVESIEEVTKILRRAPVIWDNIHANDYDQKRLFLGPYKGRSSELIPRLKGVLTNPNCEFESNFVAIHTLATWYKSNMNGVRKDVVMDSEDSTVSIQIKLENEGSDEELETDILYSPQIALKLALSEWLSEFGVPHQYNSRQVPHSGTKSISMDVPPLNATCMISTATVTTVFQQPIMSQAVPLSDDPHILCKEEEVEVEKKDLDEEPMEMVVEKHDEVEDTKNVNQILTEIVKAKMSEDLKPMDTDKESLTEFKSPEMSIQEDSGSDIAPMQTDDQLNKEVFVPGPNEKPLFTVEPVTLEDLTLLAELFYLPYEHGPKAVQMLKEFNWLRANSSFVIVNSTEEDPEKLEQRLLPIDGANDLFYQPPPSMPTSKIYTIRPYFPKDESSVYKICKEMYTEACEGISFTDESPDLIGDRLVGVFLKISPDYGYVLEDEEGVCGYALGTVDVKPFLKKCKVSWIPCMQEKYNKPDTEKDLSDAEKMMLSFHEEEEEVLPESFLSNFPSLIKVDVHAKVTDPSVAKSMMGCLLSSLKANGSLGAFCEVRQMDKRMMDFYSKLGCFEVAKMEGFPKDVIIMGRSL</sequence>
<feature type="region of interest" description="Disordered" evidence="9">
    <location>
        <begin position="108"/>
        <end position="167"/>
    </location>
</feature>
<comment type="catalytic activity">
    <reaction evidence="4">
        <text>3-O-(N-acetyl-beta-D-glucosaminyl)-L-seryl-[protein] + H2O = N-acetyl-D-glucosamine + L-seryl-[protein]</text>
        <dbReference type="Rhea" id="RHEA:48876"/>
        <dbReference type="Rhea" id="RHEA-COMP:9863"/>
        <dbReference type="Rhea" id="RHEA-COMP:12251"/>
        <dbReference type="ChEBI" id="CHEBI:15377"/>
        <dbReference type="ChEBI" id="CHEBI:29999"/>
        <dbReference type="ChEBI" id="CHEBI:90838"/>
        <dbReference type="ChEBI" id="CHEBI:506227"/>
        <dbReference type="EC" id="3.2.1.169"/>
    </reaction>
</comment>
<dbReference type="PANTHER" id="PTHR13170">
    <property type="entry name" value="O-GLCNACASE"/>
    <property type="match status" value="1"/>
</dbReference>
<dbReference type="InterPro" id="IPR016181">
    <property type="entry name" value="Acyl_CoA_acyltransferase"/>
</dbReference>
<feature type="compositionally biased region" description="Basic and acidic residues" evidence="9">
    <location>
        <begin position="393"/>
        <end position="405"/>
    </location>
</feature>
<feature type="compositionally biased region" description="Basic residues" evidence="9">
    <location>
        <begin position="297"/>
        <end position="308"/>
    </location>
</feature>
<dbReference type="Pfam" id="PF00076">
    <property type="entry name" value="RRM_1"/>
    <property type="match status" value="1"/>
</dbReference>
<evidence type="ECO:0000256" key="8">
    <source>
        <dbReference type="PROSITE-ProRule" id="PRU00176"/>
    </source>
</evidence>
<dbReference type="InterPro" id="IPR035979">
    <property type="entry name" value="RBD_domain_sf"/>
</dbReference>
<dbReference type="Gene3D" id="1.20.58.240">
    <property type="entry name" value="STAT, domain 1"/>
    <property type="match status" value="1"/>
</dbReference>
<dbReference type="SUPFAM" id="SSF55729">
    <property type="entry name" value="Acyl-CoA N-acyltransferases (Nat)"/>
    <property type="match status" value="1"/>
</dbReference>
<feature type="compositionally biased region" description="Polar residues" evidence="9">
    <location>
        <begin position="788"/>
        <end position="797"/>
    </location>
</feature>
<feature type="domain" description="RRM" evidence="10">
    <location>
        <begin position="942"/>
        <end position="1016"/>
    </location>
</feature>
<dbReference type="SUPFAM" id="SSF54928">
    <property type="entry name" value="RNA-binding domain, RBD"/>
    <property type="match status" value="1"/>
</dbReference>
<dbReference type="Gene3D" id="3.40.630.30">
    <property type="match status" value="1"/>
</dbReference>
<evidence type="ECO:0000256" key="3">
    <source>
        <dbReference type="ARBA" id="ARBA00030512"/>
    </source>
</evidence>
<dbReference type="Proteomes" id="UP000324632">
    <property type="component" value="Chromosome 8"/>
</dbReference>
<dbReference type="InterPro" id="IPR000504">
    <property type="entry name" value="RRM_dom"/>
</dbReference>
<feature type="compositionally biased region" description="Polar residues" evidence="9">
    <location>
        <begin position="604"/>
        <end position="616"/>
    </location>
</feature>
<dbReference type="FunFam" id="3.40.630.30:FF:000023">
    <property type="entry name" value="protein O-GlcNAcase"/>
    <property type="match status" value="1"/>
</dbReference>
<feature type="compositionally biased region" description="Pro residues" evidence="9">
    <location>
        <begin position="468"/>
        <end position="478"/>
    </location>
</feature>
<dbReference type="SUPFAM" id="SSF51445">
    <property type="entry name" value="(Trans)glycosidases"/>
    <property type="match status" value="1"/>
</dbReference>
<feature type="region of interest" description="Disordered" evidence="9">
    <location>
        <begin position="788"/>
        <end position="814"/>
    </location>
</feature>
<feature type="compositionally biased region" description="Basic and acidic residues" evidence="9">
    <location>
        <begin position="260"/>
        <end position="293"/>
    </location>
</feature>
<dbReference type="InterPro" id="IPR011496">
    <property type="entry name" value="O-GlcNAcase_cat"/>
</dbReference>
<feature type="compositionally biased region" description="Basic and acidic residues" evidence="9">
    <location>
        <begin position="444"/>
        <end position="456"/>
    </location>
</feature>
<dbReference type="Gene3D" id="3.20.20.80">
    <property type="entry name" value="Glycosidases"/>
    <property type="match status" value="1"/>
</dbReference>
<reference evidence="12 13" key="1">
    <citation type="journal article" date="2019" name="Mol. Ecol. Resour.">
        <title>Chromosome-level genome assembly of Triplophysa tibetana, a fish adapted to the harsh high-altitude environment of the Tibetan Plateau.</title>
        <authorList>
            <person name="Yang X."/>
            <person name="Liu H."/>
            <person name="Ma Z."/>
            <person name="Zou Y."/>
            <person name="Zou M."/>
            <person name="Mao Y."/>
            <person name="Li X."/>
            <person name="Wang H."/>
            <person name="Chen T."/>
            <person name="Wang W."/>
            <person name="Yang R."/>
        </authorList>
    </citation>
    <scope>NUCLEOTIDE SEQUENCE [LARGE SCALE GENOMIC DNA]</scope>
    <source>
        <strain evidence="12">TTIB1903HZAU</strain>
        <tissue evidence="12">Muscle</tissue>
    </source>
</reference>
<dbReference type="EC" id="3.2.1.169" evidence="6"/>
<dbReference type="InterPro" id="IPR051822">
    <property type="entry name" value="Glycosyl_Hydrolase_84"/>
</dbReference>
<evidence type="ECO:0000256" key="9">
    <source>
        <dbReference type="SAM" id="MobiDB-lite"/>
    </source>
</evidence>
<evidence type="ECO:0000313" key="13">
    <source>
        <dbReference type="Proteomes" id="UP000324632"/>
    </source>
</evidence>
<feature type="compositionally biased region" description="Basic and acidic residues" evidence="9">
    <location>
        <begin position="479"/>
        <end position="496"/>
    </location>
</feature>
<dbReference type="PROSITE" id="PS50102">
    <property type="entry name" value="RRM"/>
    <property type="match status" value="1"/>
</dbReference>